<feature type="transmembrane region" description="Helical" evidence="14">
    <location>
        <begin position="504"/>
        <end position="527"/>
    </location>
</feature>
<dbReference type="Gene3D" id="1.20.1070.10">
    <property type="entry name" value="Rhodopsin 7-helix transmembrane proteins"/>
    <property type="match status" value="1"/>
</dbReference>
<evidence type="ECO:0000256" key="8">
    <source>
        <dbReference type="ARBA" id="ARBA00023136"/>
    </source>
</evidence>
<evidence type="ECO:0000256" key="3">
    <source>
        <dbReference type="ARBA" id="ARBA00022475"/>
    </source>
</evidence>
<evidence type="ECO:0000259" key="15">
    <source>
        <dbReference type="PROSITE" id="PS50227"/>
    </source>
</evidence>
<dbReference type="Gene3D" id="4.10.1240.10">
    <property type="entry name" value="GPCR, family 2, extracellular hormone receptor domain"/>
    <property type="match status" value="1"/>
</dbReference>
<keyword evidence="18" id="KW-1185">Reference proteome</keyword>
<evidence type="ECO:0000256" key="10">
    <source>
        <dbReference type="ARBA" id="ARBA00023170"/>
    </source>
</evidence>
<comment type="caution">
    <text evidence="17">The sequence shown here is derived from an EMBL/GenBank/DDBJ whole genome shotgun (WGS) entry which is preliminary data.</text>
</comment>
<feature type="domain" description="G-protein coupled receptors family 2 profile 2" evidence="16">
    <location>
        <begin position="391"/>
        <end position="617"/>
    </location>
</feature>
<feature type="transmembrane region" description="Helical" evidence="14">
    <location>
        <begin position="602"/>
        <end position="621"/>
    </location>
</feature>
<dbReference type="InterPro" id="IPR003287">
    <property type="entry name" value="GPCR_2_calcitonin_rcpt_fam"/>
</dbReference>
<dbReference type="InterPro" id="IPR017981">
    <property type="entry name" value="GPCR_2-like_7TM"/>
</dbReference>
<dbReference type="PRINTS" id="PR00249">
    <property type="entry name" value="GPCRSECRETIN"/>
</dbReference>
<keyword evidence="8 14" id="KW-0472">Membrane</keyword>
<feature type="transmembrane region" description="Helical" evidence="14">
    <location>
        <begin position="430"/>
        <end position="449"/>
    </location>
</feature>
<protein>
    <submittedName>
        <fullName evidence="17">Calcitonin gene-related peptide type 1 receptor</fullName>
    </submittedName>
</protein>
<dbReference type="GO" id="GO:0007189">
    <property type="term" value="P:adenylate cyclase-activating G protein-coupled receptor signaling pathway"/>
    <property type="evidence" value="ECO:0007669"/>
    <property type="project" value="TreeGrafter"/>
</dbReference>
<dbReference type="InterPro" id="IPR011990">
    <property type="entry name" value="TPR-like_helical_dom_sf"/>
</dbReference>
<dbReference type="GO" id="GO:0004948">
    <property type="term" value="F:calcitonin receptor activity"/>
    <property type="evidence" value="ECO:0007669"/>
    <property type="project" value="InterPro"/>
</dbReference>
<keyword evidence="12" id="KW-0807">Transducer</keyword>
<feature type="domain" description="G-protein coupled receptors family 2 profile 1" evidence="15">
    <location>
        <begin position="294"/>
        <end position="381"/>
    </location>
</feature>
<dbReference type="InterPro" id="IPR017983">
    <property type="entry name" value="GPCR_2_secretin-like_CS"/>
</dbReference>
<dbReference type="GO" id="GO:0001525">
    <property type="term" value="P:angiogenesis"/>
    <property type="evidence" value="ECO:0007669"/>
    <property type="project" value="TreeGrafter"/>
</dbReference>
<dbReference type="InterPro" id="IPR001879">
    <property type="entry name" value="GPCR_2_extracellular_dom"/>
</dbReference>
<dbReference type="PANTHER" id="PTHR45620:SF4">
    <property type="entry name" value="CALCITONIN RECEPTOR"/>
    <property type="match status" value="1"/>
</dbReference>
<feature type="transmembrane region" description="Helical" evidence="14">
    <location>
        <begin position="539"/>
        <end position="557"/>
    </location>
</feature>
<dbReference type="InterPro" id="IPR036445">
    <property type="entry name" value="GPCR_2_extracell_dom_sf"/>
</dbReference>
<feature type="transmembrane region" description="Helical" evidence="14">
    <location>
        <begin position="391"/>
        <end position="418"/>
    </location>
</feature>
<dbReference type="GO" id="GO:0001635">
    <property type="term" value="F:calcitonin gene-related peptide receptor activity"/>
    <property type="evidence" value="ECO:0007669"/>
    <property type="project" value="TreeGrafter"/>
</dbReference>
<evidence type="ECO:0000256" key="6">
    <source>
        <dbReference type="ARBA" id="ARBA00022989"/>
    </source>
</evidence>
<keyword evidence="11" id="KW-0325">Glycoprotein</keyword>
<dbReference type="Proteomes" id="UP000319801">
    <property type="component" value="Unassembled WGS sequence"/>
</dbReference>
<dbReference type="SUPFAM" id="SSF111418">
    <property type="entry name" value="Hormone receptor domain"/>
    <property type="match status" value="1"/>
</dbReference>
<evidence type="ECO:0000256" key="14">
    <source>
        <dbReference type="SAM" id="Phobius"/>
    </source>
</evidence>
<feature type="compositionally biased region" description="Basic and acidic residues" evidence="13">
    <location>
        <begin position="690"/>
        <end position="700"/>
    </location>
</feature>
<feature type="transmembrane region" description="Helical" evidence="14">
    <location>
        <begin position="577"/>
        <end position="596"/>
    </location>
</feature>
<comment type="subcellular location">
    <subcellularLocation>
        <location evidence="1">Cell membrane</location>
        <topology evidence="1">Multi-pass membrane protein</topology>
    </subcellularLocation>
</comment>
<keyword evidence="7" id="KW-0297">G-protein coupled receptor</keyword>
<evidence type="ECO:0000256" key="1">
    <source>
        <dbReference type="ARBA" id="ARBA00004651"/>
    </source>
</evidence>
<keyword evidence="9" id="KW-1015">Disulfide bond</keyword>
<evidence type="ECO:0000256" key="4">
    <source>
        <dbReference type="ARBA" id="ARBA00022692"/>
    </source>
</evidence>
<dbReference type="Pfam" id="PF02793">
    <property type="entry name" value="HRM"/>
    <property type="match status" value="1"/>
</dbReference>
<dbReference type="SMART" id="SM00008">
    <property type="entry name" value="HormR"/>
    <property type="match status" value="1"/>
</dbReference>
<dbReference type="PROSITE" id="PS50261">
    <property type="entry name" value="G_PROTEIN_RECEP_F2_4"/>
    <property type="match status" value="1"/>
</dbReference>
<dbReference type="AlphaFoldDB" id="A0A556U082"/>
<evidence type="ECO:0000259" key="16">
    <source>
        <dbReference type="PROSITE" id="PS50261"/>
    </source>
</evidence>
<organism evidence="17 18">
    <name type="scientific">Bagarius yarrelli</name>
    <name type="common">Goonch</name>
    <name type="synonym">Bagrus yarrelli</name>
    <dbReference type="NCBI Taxonomy" id="175774"/>
    <lineage>
        <taxon>Eukaryota</taxon>
        <taxon>Metazoa</taxon>
        <taxon>Chordata</taxon>
        <taxon>Craniata</taxon>
        <taxon>Vertebrata</taxon>
        <taxon>Euteleostomi</taxon>
        <taxon>Actinopterygii</taxon>
        <taxon>Neopterygii</taxon>
        <taxon>Teleostei</taxon>
        <taxon>Ostariophysi</taxon>
        <taxon>Siluriformes</taxon>
        <taxon>Sisoridae</taxon>
        <taxon>Sisorinae</taxon>
        <taxon>Bagarius</taxon>
    </lineage>
</organism>
<comment type="similarity">
    <text evidence="2">Belongs to the G-protein coupled receptor 2 family.</text>
</comment>
<dbReference type="InterPro" id="IPR000832">
    <property type="entry name" value="GPCR_2_secretin-like"/>
</dbReference>
<keyword evidence="4 14" id="KW-0812">Transmembrane</keyword>
<dbReference type="OrthoDB" id="16753at2759"/>
<dbReference type="EMBL" id="VCAZ01000034">
    <property type="protein sequence ID" value="TSL61167.1"/>
    <property type="molecule type" value="Genomic_DNA"/>
</dbReference>
<keyword evidence="10 17" id="KW-0675">Receptor</keyword>
<dbReference type="InterPro" id="IPR050332">
    <property type="entry name" value="GPCR_2"/>
</dbReference>
<dbReference type="PANTHER" id="PTHR45620">
    <property type="entry name" value="PDF RECEPTOR-LIKE PROTEIN-RELATED"/>
    <property type="match status" value="1"/>
</dbReference>
<evidence type="ECO:0000256" key="9">
    <source>
        <dbReference type="ARBA" id="ARBA00023157"/>
    </source>
</evidence>
<evidence type="ECO:0000313" key="18">
    <source>
        <dbReference type="Proteomes" id="UP000319801"/>
    </source>
</evidence>
<evidence type="ECO:0000313" key="17">
    <source>
        <dbReference type="EMBL" id="TSL61167.1"/>
    </source>
</evidence>
<dbReference type="GO" id="GO:0005886">
    <property type="term" value="C:plasma membrane"/>
    <property type="evidence" value="ECO:0007669"/>
    <property type="project" value="UniProtKB-SubCell"/>
</dbReference>
<feature type="transmembrane region" description="Helical" evidence="14">
    <location>
        <begin position="477"/>
        <end position="497"/>
    </location>
</feature>
<evidence type="ECO:0000256" key="11">
    <source>
        <dbReference type="ARBA" id="ARBA00023180"/>
    </source>
</evidence>
<dbReference type="GO" id="GO:0007166">
    <property type="term" value="P:cell surface receptor signaling pathway"/>
    <property type="evidence" value="ECO:0007669"/>
    <property type="project" value="InterPro"/>
</dbReference>
<dbReference type="Gene3D" id="1.25.40.10">
    <property type="entry name" value="Tetratricopeptide repeat domain"/>
    <property type="match status" value="1"/>
</dbReference>
<feature type="compositionally biased region" description="Polar residues" evidence="13">
    <location>
        <begin position="676"/>
        <end position="688"/>
    </location>
</feature>
<gene>
    <name evidence="17" type="ORF">Baya_6438</name>
</gene>
<keyword evidence="3" id="KW-1003">Cell membrane</keyword>
<evidence type="ECO:0000256" key="13">
    <source>
        <dbReference type="SAM" id="MobiDB-lite"/>
    </source>
</evidence>
<name>A0A556U082_BAGYA</name>
<accession>A0A556U082</accession>
<dbReference type="PRINTS" id="PR01350">
    <property type="entry name" value="CTRFAMILY"/>
</dbReference>
<dbReference type="PROSITE" id="PS00649">
    <property type="entry name" value="G_PROTEIN_RECEP_F2_1"/>
    <property type="match status" value="1"/>
</dbReference>
<dbReference type="PROSITE" id="PS50227">
    <property type="entry name" value="G_PROTEIN_RECEP_F2_3"/>
    <property type="match status" value="1"/>
</dbReference>
<keyword evidence="6 14" id="KW-1133">Transmembrane helix</keyword>
<feature type="region of interest" description="Disordered" evidence="13">
    <location>
        <begin position="673"/>
        <end position="706"/>
    </location>
</feature>
<evidence type="ECO:0000256" key="7">
    <source>
        <dbReference type="ARBA" id="ARBA00023040"/>
    </source>
</evidence>
<evidence type="ECO:0000256" key="2">
    <source>
        <dbReference type="ARBA" id="ARBA00005314"/>
    </source>
</evidence>
<keyword evidence="5" id="KW-0732">Signal</keyword>
<dbReference type="Pfam" id="PF00002">
    <property type="entry name" value="7tm_2"/>
    <property type="match status" value="1"/>
</dbReference>
<evidence type="ECO:0000256" key="5">
    <source>
        <dbReference type="ARBA" id="ARBA00022729"/>
    </source>
</evidence>
<proteinExistence type="inferred from homology"/>
<dbReference type="GO" id="GO:0001605">
    <property type="term" value="F:adrenomedullin receptor activity"/>
    <property type="evidence" value="ECO:0007669"/>
    <property type="project" value="TreeGrafter"/>
</dbReference>
<reference evidence="17 18" key="1">
    <citation type="journal article" date="2019" name="Genome Biol. Evol.">
        <title>Whole-Genome Sequencing of the Giant Devil Catfish, Bagarius yarrelli.</title>
        <authorList>
            <person name="Jiang W."/>
            <person name="Lv Y."/>
            <person name="Cheng L."/>
            <person name="Yang K."/>
            <person name="Chao B."/>
            <person name="Wang X."/>
            <person name="Li Y."/>
            <person name="Pan X."/>
            <person name="You X."/>
            <person name="Zhang Y."/>
            <person name="Yang J."/>
            <person name="Li J."/>
            <person name="Zhang X."/>
            <person name="Liu S."/>
            <person name="Sun C."/>
            <person name="Yang J."/>
            <person name="Shi Q."/>
        </authorList>
    </citation>
    <scope>NUCLEOTIDE SEQUENCE [LARGE SCALE GENOMIC DNA]</scope>
    <source>
        <strain evidence="17">JWS20170419001</strain>
        <tissue evidence="17">Muscle</tissue>
    </source>
</reference>
<sequence length="706" mass="81468">MFSRQKKRFLPDINEKNPVKSRFRHSLRQNLCVSMLQEGFHLSFKEFFSLLERWKADRLAAGPDSMLWLKLSLEEQPHKLETLKDYLTRAEAAQRADQHVEVYDNYLALANFFSEPDDTWLREHFYKLSLKAARKVEMDSSRREAEANAHLAHLYLEQGFTHCWHRDSCSVENTQLPFSSLNRPTRWLKRFLNLLLEITTSLKDKEGLGKAYKAIAKSLESEGKTNDAIKHLQKYLHGQYGKSSEYFSLAFETACQLNLIPCIRKAQVCVGIARAHSMLRAYSRLLQNNKQEDICELISWKETREEKSHETKWPYCNRTWDGWLCWGDSAPGTLVQSCPTYFQDFDPAEKVTKVCNPDGQWFRHPDSNRLWSNYTLCSAYTKGKLTVAFTMYYLAVLGHTLSVVSLLISIFIFSYFKCLSCQRISLHKNMFLSFIFNSILMVISLTMIVHNEQLAATNQIGCKILSSLIQYASCSTYFWMLCEGIYLHTLIIVAVFVGEQQLGWYYLLGWGFPVIPAVIHAVARLYFHDDNCWIINSNLLYIVHGPIHVAPGVRVLITKLRVTHRTESNAYMKAVRATLILVPLMGAHFILVPLQPEGRLPLAVYEFFMNIFMHFQVHSAIRRKLAQYRVQCRQRLVTTDSHSHNYNTNSSVIETSRGTLSLEHMPPQLKEIKSFPATTSVNGQSNGKRSIGEEDHKPKVLESSII</sequence>
<evidence type="ECO:0000256" key="12">
    <source>
        <dbReference type="ARBA" id="ARBA00023224"/>
    </source>
</evidence>